<keyword evidence="1" id="KW-1133">Transmembrane helix</keyword>
<feature type="transmembrane region" description="Helical" evidence="1">
    <location>
        <begin position="118"/>
        <end position="139"/>
    </location>
</feature>
<name>A0A0R2X9R9_9BACT</name>
<feature type="domain" description="GYF" evidence="3">
    <location>
        <begin position="7"/>
        <end position="52"/>
    </location>
</feature>
<feature type="domain" description="Glycerophosphoryl diester phosphodiesterase membrane" evidence="2">
    <location>
        <begin position="207"/>
        <end position="283"/>
    </location>
</feature>
<feature type="transmembrane region" description="Helical" evidence="1">
    <location>
        <begin position="95"/>
        <end position="112"/>
    </location>
</feature>
<dbReference type="Proteomes" id="UP000051557">
    <property type="component" value="Unassembled WGS sequence"/>
</dbReference>
<dbReference type="PANTHER" id="PTHR40076">
    <property type="entry name" value="MEMBRANE PROTEIN-RELATED"/>
    <property type="match status" value="1"/>
</dbReference>
<gene>
    <name evidence="4" type="ORF">ABS32_02590</name>
</gene>
<dbReference type="InterPro" id="IPR035445">
    <property type="entry name" value="GYF-like_dom_sf"/>
</dbReference>
<organism evidence="4 5">
    <name type="scientific">Verrucomicrobia subdivision 6 bacterium BACL9 MAG-120820-bin42</name>
    <dbReference type="NCBI Taxonomy" id="1655634"/>
    <lineage>
        <taxon>Bacteria</taxon>
        <taxon>Pseudomonadati</taxon>
        <taxon>Verrucomicrobiota</taxon>
        <taxon>Verrucomicrobiia</taxon>
        <taxon>Verrucomicrobiales</taxon>
        <taxon>Verrucomicrobia subdivision 6</taxon>
    </lineage>
</organism>
<evidence type="ECO:0000313" key="4">
    <source>
        <dbReference type="EMBL" id="KRP32758.1"/>
    </source>
</evidence>
<dbReference type="InterPro" id="IPR010380">
    <property type="entry name" value="DUF975"/>
</dbReference>
<dbReference type="InterPro" id="IPR025640">
    <property type="entry name" value="GYF_2"/>
</dbReference>
<dbReference type="EMBL" id="LIDM01000063">
    <property type="protein sequence ID" value="KRP32758.1"/>
    <property type="molecule type" value="Genomic_DNA"/>
</dbReference>
<evidence type="ECO:0000256" key="1">
    <source>
        <dbReference type="SAM" id="Phobius"/>
    </source>
</evidence>
<evidence type="ECO:0000313" key="5">
    <source>
        <dbReference type="Proteomes" id="UP000051557"/>
    </source>
</evidence>
<sequence length="306" mass="33059">MYSIVGGDGKTYGPVSSDEIHRWIREGRADQSTKVKREGAQNWEELGTLSEFYPAQTTTPPKISSVPSSGVPAATGTVRIKDCLSAAWGAYRQDPWRITGIIVLVFLAQFLLNSIPLAGALLAFLLNGPILGGVYHFCLQILHGHTRGIVDVTDIVKQRFLPCFLATTVSSLLAFAPLLLALIPAVALFGASGVVMEEIAAHPKLLWGMGLPLLAGFFAMMYLLICWSFAVPIAACSSTDFWSAMSLSWKGVRNNFWAYLGLLLVLGGINILGLLCLGVGLFVTIPLTLIATMVAYEQIFRAPHSC</sequence>
<keyword evidence="1" id="KW-0472">Membrane</keyword>
<evidence type="ECO:0000259" key="2">
    <source>
        <dbReference type="Pfam" id="PF10110"/>
    </source>
</evidence>
<evidence type="ECO:0000259" key="3">
    <source>
        <dbReference type="Pfam" id="PF14237"/>
    </source>
</evidence>
<feature type="transmembrane region" description="Helical" evidence="1">
    <location>
        <begin position="160"/>
        <end position="191"/>
    </location>
</feature>
<proteinExistence type="predicted"/>
<dbReference type="SUPFAM" id="SSF55277">
    <property type="entry name" value="GYF domain"/>
    <property type="match status" value="1"/>
</dbReference>
<dbReference type="Pfam" id="PF14237">
    <property type="entry name" value="GYF_2"/>
    <property type="match status" value="1"/>
</dbReference>
<evidence type="ECO:0008006" key="6">
    <source>
        <dbReference type="Google" id="ProtNLM"/>
    </source>
</evidence>
<dbReference type="AlphaFoldDB" id="A0A0R2X9R9"/>
<reference evidence="4 5" key="1">
    <citation type="submission" date="2015-10" db="EMBL/GenBank/DDBJ databases">
        <title>Metagenome-Assembled Genomes uncover a global brackish microbiome.</title>
        <authorList>
            <person name="Hugerth L.W."/>
            <person name="Larsson J."/>
            <person name="Alneberg J."/>
            <person name="Lindh M.V."/>
            <person name="Legrand C."/>
            <person name="Pinhassi J."/>
            <person name="Andersson A.F."/>
        </authorList>
    </citation>
    <scope>NUCLEOTIDE SEQUENCE [LARGE SCALE GENOMIC DNA]</scope>
    <source>
        <strain evidence="4">BACL9 MAG-120820-bin42</strain>
    </source>
</reference>
<protein>
    <recommendedName>
        <fullName evidence="6">GYF domain-containing protein</fullName>
    </recommendedName>
</protein>
<feature type="transmembrane region" description="Helical" evidence="1">
    <location>
        <begin position="256"/>
        <end position="283"/>
    </location>
</feature>
<feature type="transmembrane region" description="Helical" evidence="1">
    <location>
        <begin position="211"/>
        <end position="235"/>
    </location>
</feature>
<accession>A0A0R2X9R9</accession>
<dbReference type="Pfam" id="PF10110">
    <property type="entry name" value="GPDPase_memb"/>
    <property type="match status" value="1"/>
</dbReference>
<comment type="caution">
    <text evidence="4">The sequence shown here is derived from an EMBL/GenBank/DDBJ whole genome shotgun (WGS) entry which is preliminary data.</text>
</comment>
<dbReference type="PANTHER" id="PTHR40076:SF1">
    <property type="entry name" value="MEMBRANE PROTEIN"/>
    <property type="match status" value="1"/>
</dbReference>
<dbReference type="InterPro" id="IPR018476">
    <property type="entry name" value="GlyceroP-diester-Pdiesterase_M"/>
</dbReference>
<keyword evidence="1" id="KW-0812">Transmembrane</keyword>